<proteinExistence type="predicted"/>
<reference evidence="1" key="1">
    <citation type="submission" date="2021-01" db="EMBL/GenBank/DDBJ databases">
        <authorList>
            <person name="Sun Q."/>
        </authorList>
    </citation>
    <scope>NUCLEOTIDE SEQUENCE</scope>
    <source>
        <strain evidence="1">YIM B02566</strain>
    </source>
</reference>
<keyword evidence="2" id="KW-1185">Reference proteome</keyword>
<organism evidence="1 2">
    <name type="scientific">Taklimakanibacter albus</name>
    <dbReference type="NCBI Taxonomy" id="2800327"/>
    <lineage>
        <taxon>Bacteria</taxon>
        <taxon>Pseudomonadati</taxon>
        <taxon>Pseudomonadota</taxon>
        <taxon>Alphaproteobacteria</taxon>
        <taxon>Hyphomicrobiales</taxon>
        <taxon>Aestuariivirgaceae</taxon>
        <taxon>Taklimakanibacter</taxon>
    </lineage>
</organism>
<protein>
    <submittedName>
        <fullName evidence="1">VTT domain-containing protein</fullName>
    </submittedName>
</protein>
<gene>
    <name evidence="1" type="ORF">JHL16_32800</name>
</gene>
<comment type="caution">
    <text evidence="1">The sequence shown here is derived from an EMBL/GenBank/DDBJ whole genome shotgun (WGS) entry which is preliminary data.</text>
</comment>
<evidence type="ECO:0000313" key="1">
    <source>
        <dbReference type="EMBL" id="MBK1871192.1"/>
    </source>
</evidence>
<dbReference type="EMBL" id="JAENHL010000008">
    <property type="protein sequence ID" value="MBK1871192.1"/>
    <property type="molecule type" value="Genomic_DNA"/>
</dbReference>
<sequence>MDLISLVQQYGLILVFASAFIEQLGLPLPSYPVLVAAGALSYAGGDSLVLITAIGIAGVLLGDLVIYSAGARFGQRALSVVCKLSFARDNCVRRTQDRFSHHGALALLFVKFLPGFALVLVLLCGVSRLAIPTFLLLDGLGAAAYVALPVVLGHLFRNTVDSALEMVARWGEYGIALVVGLLLLYAAYRVIDRQLFIRRLKMARISAQELVGLIDAGKAPVIFDVRTAEMRRKEGIIPGSIGAHPDEISGVAKNYARDAEIIIYCSCPNEASAAVAALHLKRAGFKKIRPLQGGIEAWAMAGQPIHDAEPQNRPAEGSLSYSASR</sequence>
<name>A0ACC5REW9_9HYPH</name>
<dbReference type="Proteomes" id="UP000616151">
    <property type="component" value="Unassembled WGS sequence"/>
</dbReference>
<accession>A0ACC5REW9</accession>
<evidence type="ECO:0000313" key="2">
    <source>
        <dbReference type="Proteomes" id="UP000616151"/>
    </source>
</evidence>